<evidence type="ECO:0000259" key="12">
    <source>
        <dbReference type="SMART" id="SM00829"/>
    </source>
</evidence>
<dbReference type="Pfam" id="PF00107">
    <property type="entry name" value="ADH_zinc_N"/>
    <property type="match status" value="1"/>
</dbReference>
<dbReference type="PANTHER" id="PTHR42940">
    <property type="entry name" value="ALCOHOL DEHYDROGENASE 1-RELATED"/>
    <property type="match status" value="1"/>
</dbReference>
<name>A0A3E2GWK8_SCYLI</name>
<dbReference type="Pfam" id="PF08240">
    <property type="entry name" value="ADH_N"/>
    <property type="match status" value="1"/>
</dbReference>
<dbReference type="GO" id="GO:0004022">
    <property type="term" value="F:alcohol dehydrogenase (NAD+) activity"/>
    <property type="evidence" value="ECO:0007669"/>
    <property type="project" value="TreeGrafter"/>
</dbReference>
<dbReference type="SUPFAM" id="SSF50129">
    <property type="entry name" value="GroES-like"/>
    <property type="match status" value="1"/>
</dbReference>
<dbReference type="InterPro" id="IPR036259">
    <property type="entry name" value="MFS_trans_sf"/>
</dbReference>
<keyword evidence="10 11" id="KW-0472">Membrane</keyword>
<feature type="transmembrane region" description="Helical" evidence="11">
    <location>
        <begin position="698"/>
        <end position="717"/>
    </location>
</feature>
<dbReference type="Proteomes" id="UP000258309">
    <property type="component" value="Unassembled WGS sequence"/>
</dbReference>
<keyword evidence="8" id="KW-0560">Oxidoreductase</keyword>
<dbReference type="InterPro" id="IPR013149">
    <property type="entry name" value="ADH-like_C"/>
</dbReference>
<comment type="similarity">
    <text evidence="3">Belongs to the zinc-containing alcohol dehydrogenase family.</text>
</comment>
<dbReference type="SMART" id="SM00829">
    <property type="entry name" value="PKS_ER"/>
    <property type="match status" value="1"/>
</dbReference>
<comment type="caution">
    <text evidence="13">The sequence shown here is derived from an EMBL/GenBank/DDBJ whole genome shotgun (WGS) entry which is preliminary data.</text>
</comment>
<evidence type="ECO:0000256" key="2">
    <source>
        <dbReference type="ARBA" id="ARBA00004370"/>
    </source>
</evidence>
<evidence type="ECO:0000256" key="3">
    <source>
        <dbReference type="ARBA" id="ARBA00008072"/>
    </source>
</evidence>
<dbReference type="GO" id="GO:0005737">
    <property type="term" value="C:cytoplasm"/>
    <property type="evidence" value="ECO:0007669"/>
    <property type="project" value="TreeGrafter"/>
</dbReference>
<dbReference type="AlphaFoldDB" id="A0A3E2GWK8"/>
<dbReference type="GO" id="GO:0022857">
    <property type="term" value="F:transmembrane transporter activity"/>
    <property type="evidence" value="ECO:0007669"/>
    <property type="project" value="InterPro"/>
</dbReference>
<keyword evidence="5" id="KW-0479">Metal-binding</keyword>
<protein>
    <recommendedName>
        <fullName evidence="12">Enoyl reductase (ER) domain-containing protein</fullName>
    </recommendedName>
</protein>
<feature type="non-terminal residue" evidence="13">
    <location>
        <position position="1"/>
    </location>
</feature>
<dbReference type="STRING" id="5539.A0A3E2GWK8"/>
<evidence type="ECO:0000256" key="8">
    <source>
        <dbReference type="ARBA" id="ARBA00023002"/>
    </source>
</evidence>
<gene>
    <name evidence="13" type="ORF">B7463_g10929</name>
</gene>
<dbReference type="EMBL" id="NCSJ02000335">
    <property type="protein sequence ID" value="RFU25407.1"/>
    <property type="molecule type" value="Genomic_DNA"/>
</dbReference>
<dbReference type="Pfam" id="PF00083">
    <property type="entry name" value="Sugar_tr"/>
    <property type="match status" value="1"/>
</dbReference>
<feature type="transmembrane region" description="Helical" evidence="11">
    <location>
        <begin position="567"/>
        <end position="589"/>
    </location>
</feature>
<dbReference type="CDD" id="cd08297">
    <property type="entry name" value="CAD3"/>
    <property type="match status" value="1"/>
</dbReference>
<keyword evidence="4 11" id="KW-0812">Transmembrane</keyword>
<dbReference type="InterPro" id="IPR020843">
    <property type="entry name" value="ER"/>
</dbReference>
<evidence type="ECO:0000313" key="14">
    <source>
        <dbReference type="Proteomes" id="UP000258309"/>
    </source>
</evidence>
<dbReference type="OrthoDB" id="1879366at2759"/>
<dbReference type="Gene3D" id="3.90.180.10">
    <property type="entry name" value="Medium-chain alcohol dehydrogenases, catalytic domain"/>
    <property type="match status" value="1"/>
</dbReference>
<accession>A0A3E2GWK8</accession>
<feature type="domain" description="Enoyl reductase (ER)" evidence="12">
    <location>
        <begin position="36"/>
        <end position="375"/>
    </location>
</feature>
<evidence type="ECO:0000256" key="4">
    <source>
        <dbReference type="ARBA" id="ARBA00022692"/>
    </source>
</evidence>
<dbReference type="SUPFAM" id="SSF103473">
    <property type="entry name" value="MFS general substrate transporter"/>
    <property type="match status" value="1"/>
</dbReference>
<sequence length="764" mass="83992">MATDKESRLTISSSVGDQDVPVIPKTCKAGVVKEFGPNFKVVVEDVAIPEPGPDEVLLRLNVTGICYSDLHYMLEDLPMPRMSDFGTLSPGHEGAGVVVKVGSNVKGWKVGDRGGVKPMMDVCQNCEHCWDRRETYCTSAISTGLMVNGTYQQYITSPARYTSRIPDGVDDFTAGPIMCSGSTMYQCLEESQLKPGEWVVFMGAGGGVGHMGVQIAKAMGLRVIGVDGGKAKRDLCMQLGCEAFVDFASTDDLVAEVVRITEDKGAHGVIVTAGNRSAYGLAPSMLRIGGVVMCVGLPPTGTTIAGADPTEFALKGIRITGTLVGSMLSTDKCLQLAKRGLVKPIYEIFSIAQLPEAVDKLRQGKVSGRHAKNIVKEIGNNNKQRSGLVSTGSEYRIHSNRHDEVNASELQSHTRPRRLGFQLAQTRPERENCTGASLPSNTRAITAIYHTLYYIGSVLAAWTTFGTRNYDNNWAWRIPSVLQIAIPLVTSTGLFFCPESPRWLISQERHEEARAFFVKYHADGDVNSPLVAFQIDEITENIQRETAAHKSTSYLDMLRTKGNRHRLLISISIGVFAQWNGVGIVSYYLSIIFHTVGVTSVTQQTLINGFLQLWNLIMAVFAEHHNSATGIAVVPMLFIYDAFYDFSYTPLVVAYPAEIWPYELRSCGIAISQMANFGALFFNAFVNSIALANIAWKYYIVYIGILILICITIYFFYPETRAMSLEEIAEVFDKIETESLGTGLATNSEIINAEKDEIEYTHIK</sequence>
<dbReference type="InterPro" id="IPR005828">
    <property type="entry name" value="MFS_sugar_transport-like"/>
</dbReference>
<dbReference type="InterPro" id="IPR002328">
    <property type="entry name" value="ADH_Zn_CS"/>
</dbReference>
<proteinExistence type="inferred from homology"/>
<feature type="transmembrane region" description="Helical" evidence="11">
    <location>
        <begin position="668"/>
        <end position="686"/>
    </location>
</feature>
<feature type="non-terminal residue" evidence="13">
    <location>
        <position position="764"/>
    </location>
</feature>
<evidence type="ECO:0000256" key="7">
    <source>
        <dbReference type="ARBA" id="ARBA00022989"/>
    </source>
</evidence>
<dbReference type="PROSITE" id="PS00059">
    <property type="entry name" value="ADH_ZINC"/>
    <property type="match status" value="1"/>
</dbReference>
<keyword evidence="9" id="KW-0520">NAD</keyword>
<evidence type="ECO:0000256" key="5">
    <source>
        <dbReference type="ARBA" id="ARBA00022723"/>
    </source>
</evidence>
<organism evidence="13 14">
    <name type="scientific">Scytalidium lignicola</name>
    <name type="common">Hyphomycete</name>
    <dbReference type="NCBI Taxonomy" id="5539"/>
    <lineage>
        <taxon>Eukaryota</taxon>
        <taxon>Fungi</taxon>
        <taxon>Dikarya</taxon>
        <taxon>Ascomycota</taxon>
        <taxon>Pezizomycotina</taxon>
        <taxon>Leotiomycetes</taxon>
        <taxon>Leotiomycetes incertae sedis</taxon>
        <taxon>Scytalidium</taxon>
    </lineage>
</organism>
<dbReference type="FunFam" id="3.40.50.720:FF:000039">
    <property type="entry name" value="Alcohol dehydrogenase AdhP"/>
    <property type="match status" value="1"/>
</dbReference>
<evidence type="ECO:0000256" key="11">
    <source>
        <dbReference type="SAM" id="Phobius"/>
    </source>
</evidence>
<dbReference type="InterPro" id="IPR011032">
    <property type="entry name" value="GroES-like_sf"/>
</dbReference>
<evidence type="ECO:0000256" key="9">
    <source>
        <dbReference type="ARBA" id="ARBA00023027"/>
    </source>
</evidence>
<evidence type="ECO:0000256" key="6">
    <source>
        <dbReference type="ARBA" id="ARBA00022833"/>
    </source>
</evidence>
<dbReference type="InterPro" id="IPR013154">
    <property type="entry name" value="ADH-like_N"/>
</dbReference>
<dbReference type="InterPro" id="IPR036291">
    <property type="entry name" value="NAD(P)-bd_dom_sf"/>
</dbReference>
<dbReference type="Gene3D" id="1.20.1250.20">
    <property type="entry name" value="MFS general substrate transporter like domains"/>
    <property type="match status" value="1"/>
</dbReference>
<comment type="subcellular location">
    <subcellularLocation>
        <location evidence="2">Membrane</location>
    </subcellularLocation>
</comment>
<dbReference type="PANTHER" id="PTHR42940:SF1">
    <property type="entry name" value="ENOYL REDUCTASE (ER) DOMAIN-CONTAINING PROTEIN"/>
    <property type="match status" value="1"/>
</dbReference>
<keyword evidence="7 11" id="KW-1133">Transmembrane helix</keyword>
<comment type="cofactor">
    <cofactor evidence="1">
        <name>Zn(2+)</name>
        <dbReference type="ChEBI" id="CHEBI:29105"/>
    </cofactor>
</comment>
<evidence type="ECO:0000256" key="1">
    <source>
        <dbReference type="ARBA" id="ARBA00001947"/>
    </source>
</evidence>
<dbReference type="GO" id="GO:0016020">
    <property type="term" value="C:membrane"/>
    <property type="evidence" value="ECO:0007669"/>
    <property type="project" value="UniProtKB-SubCell"/>
</dbReference>
<keyword evidence="14" id="KW-1185">Reference proteome</keyword>
<reference evidence="13 14" key="1">
    <citation type="submission" date="2018-05" db="EMBL/GenBank/DDBJ databases">
        <title>Draft genome sequence of Scytalidium lignicola DSM 105466, a ubiquitous saprotrophic fungus.</title>
        <authorList>
            <person name="Buettner E."/>
            <person name="Gebauer A.M."/>
            <person name="Hofrichter M."/>
            <person name="Liers C."/>
            <person name="Kellner H."/>
        </authorList>
    </citation>
    <scope>NUCLEOTIDE SEQUENCE [LARGE SCALE GENOMIC DNA]</scope>
    <source>
        <strain evidence="13 14">DSM 105466</strain>
    </source>
</reference>
<dbReference type="SUPFAM" id="SSF51735">
    <property type="entry name" value="NAD(P)-binding Rossmann-fold domains"/>
    <property type="match status" value="1"/>
</dbReference>
<dbReference type="Gene3D" id="3.40.50.720">
    <property type="entry name" value="NAD(P)-binding Rossmann-like Domain"/>
    <property type="match status" value="1"/>
</dbReference>
<evidence type="ECO:0000256" key="10">
    <source>
        <dbReference type="ARBA" id="ARBA00023136"/>
    </source>
</evidence>
<dbReference type="GO" id="GO:0008270">
    <property type="term" value="F:zinc ion binding"/>
    <property type="evidence" value="ECO:0007669"/>
    <property type="project" value="InterPro"/>
</dbReference>
<keyword evidence="6" id="KW-0862">Zinc</keyword>
<evidence type="ECO:0000313" key="13">
    <source>
        <dbReference type="EMBL" id="RFU25407.1"/>
    </source>
</evidence>